<proteinExistence type="predicted"/>
<evidence type="ECO:0008006" key="4">
    <source>
        <dbReference type="Google" id="ProtNLM"/>
    </source>
</evidence>
<feature type="region of interest" description="Disordered" evidence="1">
    <location>
        <begin position="144"/>
        <end position="255"/>
    </location>
</feature>
<dbReference type="EMBL" id="JAEUGD010000016">
    <property type="protein sequence ID" value="MBL6445562.1"/>
    <property type="molecule type" value="Genomic_DNA"/>
</dbReference>
<accession>A0A937KB41</accession>
<evidence type="ECO:0000313" key="2">
    <source>
        <dbReference type="EMBL" id="MBL6445562.1"/>
    </source>
</evidence>
<evidence type="ECO:0000313" key="3">
    <source>
        <dbReference type="Proteomes" id="UP000614216"/>
    </source>
</evidence>
<protein>
    <recommendedName>
        <fullName evidence="4">Translation initiation factor IF-2 N-terminal domain-containing protein</fullName>
    </recommendedName>
</protein>
<dbReference type="Gene3D" id="1.10.10.2480">
    <property type="match status" value="1"/>
</dbReference>
<dbReference type="Proteomes" id="UP000614216">
    <property type="component" value="Unassembled WGS sequence"/>
</dbReference>
<keyword evidence="3" id="KW-1185">Reference proteome</keyword>
<dbReference type="RefSeq" id="WP_202855105.1">
    <property type="nucleotide sequence ID" value="NZ_JAEUGD010000016.1"/>
</dbReference>
<comment type="caution">
    <text evidence="2">The sequence shown here is derived from an EMBL/GenBank/DDBJ whole genome shotgun (WGS) entry which is preliminary data.</text>
</comment>
<feature type="compositionally biased region" description="Basic and acidic residues" evidence="1">
    <location>
        <begin position="150"/>
        <end position="170"/>
    </location>
</feature>
<feature type="region of interest" description="Disordered" evidence="1">
    <location>
        <begin position="107"/>
        <end position="130"/>
    </location>
</feature>
<name>A0A937KB41_9BACT</name>
<reference evidence="2" key="1">
    <citation type="submission" date="2021-01" db="EMBL/GenBank/DDBJ databases">
        <title>Fulvivirga kasyanovii gen. nov., sp nov., a novel member of the phylum Bacteroidetes isolated from seawater in a mussel farm.</title>
        <authorList>
            <person name="Zhao L.-H."/>
            <person name="Wang Z.-J."/>
        </authorList>
    </citation>
    <scope>NUCLEOTIDE SEQUENCE</scope>
    <source>
        <strain evidence="2">29W222</strain>
    </source>
</reference>
<feature type="compositionally biased region" description="Basic and acidic residues" evidence="1">
    <location>
        <begin position="191"/>
        <end position="207"/>
    </location>
</feature>
<gene>
    <name evidence="2" type="ORF">JMN32_04535</name>
</gene>
<evidence type="ECO:0000256" key="1">
    <source>
        <dbReference type="SAM" id="MobiDB-lite"/>
    </source>
</evidence>
<organism evidence="2 3">
    <name type="scientific">Fulvivirga marina</name>
    <dbReference type="NCBI Taxonomy" id="2494733"/>
    <lineage>
        <taxon>Bacteria</taxon>
        <taxon>Pseudomonadati</taxon>
        <taxon>Bacteroidota</taxon>
        <taxon>Cytophagia</taxon>
        <taxon>Cytophagales</taxon>
        <taxon>Fulvivirgaceae</taxon>
        <taxon>Fulvivirga</taxon>
    </lineage>
</organism>
<sequence>MRLVQLSRELGITQSEIIEFLTNSGIKNIEGSNTKIDDHAITLVMQHFGKPNIAEAEEADQPRTSDAVQTMNPVETNEGEPNQMVSQESNTVYEENQLEEVVSLEENMADESADSDQNEAGGNSDSPHKVEVIRAKKIKLEGIKVLGKIKLPEPVKKEKEEVNEKPVIEKKHPKKRSFQDKNGKKPHRKSKREESYEQKQKRQEREALKKKKEREKKLKEKKKAHYEQQVKPGLNKQKPSAKPKKKKTSEAPIEKEEVIHYKNPIKKFWAWLNGKYD</sequence>
<feature type="compositionally biased region" description="Acidic residues" evidence="1">
    <location>
        <begin position="107"/>
        <end position="117"/>
    </location>
</feature>
<feature type="compositionally biased region" description="Basic residues" evidence="1">
    <location>
        <begin position="208"/>
        <end position="224"/>
    </location>
</feature>
<dbReference type="AlphaFoldDB" id="A0A937KB41"/>